<proteinExistence type="predicted"/>
<name>A0A2S6NEZ6_RHOGL</name>
<dbReference type="EMBL" id="NHRY01000152">
    <property type="protein sequence ID" value="PPQ33198.1"/>
    <property type="molecule type" value="Genomic_DNA"/>
</dbReference>
<gene>
    <name evidence="1" type="ORF">CCS01_14880</name>
</gene>
<reference evidence="1 2" key="1">
    <citation type="journal article" date="2018" name="Arch. Microbiol.">
        <title>New insights into the metabolic potential of the phototrophic purple bacterium Rhodopila globiformis DSM 161(T) from its draft genome sequence and evidence for a vanadium-dependent nitrogenase.</title>
        <authorList>
            <person name="Imhoff J.F."/>
            <person name="Rahn T."/>
            <person name="Kunzel S."/>
            <person name="Neulinger S.C."/>
        </authorList>
    </citation>
    <scope>NUCLEOTIDE SEQUENCE [LARGE SCALE GENOMIC DNA]</scope>
    <source>
        <strain evidence="1 2">DSM 161</strain>
    </source>
</reference>
<keyword evidence="2" id="KW-1185">Reference proteome</keyword>
<evidence type="ECO:0000313" key="1">
    <source>
        <dbReference type="EMBL" id="PPQ33198.1"/>
    </source>
</evidence>
<dbReference type="RefSeq" id="WP_146101779.1">
    <property type="nucleotide sequence ID" value="NZ_NHRY01000152.1"/>
</dbReference>
<dbReference type="OrthoDB" id="7290477at2"/>
<feature type="non-terminal residue" evidence="1">
    <location>
        <position position="138"/>
    </location>
</feature>
<organism evidence="1 2">
    <name type="scientific">Rhodopila globiformis</name>
    <name type="common">Rhodopseudomonas globiformis</name>
    <dbReference type="NCBI Taxonomy" id="1071"/>
    <lineage>
        <taxon>Bacteria</taxon>
        <taxon>Pseudomonadati</taxon>
        <taxon>Pseudomonadota</taxon>
        <taxon>Alphaproteobacteria</taxon>
        <taxon>Acetobacterales</taxon>
        <taxon>Acetobacteraceae</taxon>
        <taxon>Rhodopila</taxon>
    </lineage>
</organism>
<dbReference type="AlphaFoldDB" id="A0A2S6NEZ6"/>
<dbReference type="Proteomes" id="UP000239724">
    <property type="component" value="Unassembled WGS sequence"/>
</dbReference>
<protein>
    <submittedName>
        <fullName evidence="1">Uncharacterized protein</fullName>
    </submittedName>
</protein>
<sequence>MSKPTVCLNLVLIYLTPMFLWAADGDLDIARQAALETLDAYRARTAISLITAARLIAFELASLASLSQSMDDDLAPELALRFRGNAVTLDRAAERNRAVLDRQRIPAAAAHLTPENAAAAVAEAQQRVQQAIAALQPA</sequence>
<accession>A0A2S6NEZ6</accession>
<evidence type="ECO:0000313" key="2">
    <source>
        <dbReference type="Proteomes" id="UP000239724"/>
    </source>
</evidence>
<comment type="caution">
    <text evidence="1">The sequence shown here is derived from an EMBL/GenBank/DDBJ whole genome shotgun (WGS) entry which is preliminary data.</text>
</comment>